<gene>
    <name evidence="10" type="ORF">BK138_34310</name>
</gene>
<feature type="domain" description="Spore germination GerAC-like C-terminal" evidence="8">
    <location>
        <begin position="191"/>
        <end position="305"/>
    </location>
</feature>
<evidence type="ECO:0000259" key="9">
    <source>
        <dbReference type="Pfam" id="PF25198"/>
    </source>
</evidence>
<comment type="caution">
    <text evidence="10">The sequence shown here is derived from an EMBL/GenBank/DDBJ whole genome shotgun (WGS) entry which is preliminary data.</text>
</comment>
<reference evidence="10 11" key="1">
    <citation type="submission" date="2016-11" db="EMBL/GenBank/DDBJ databases">
        <title>Paenibacillus species isolates.</title>
        <authorList>
            <person name="Beno S.M."/>
        </authorList>
    </citation>
    <scope>NUCLEOTIDE SEQUENCE [LARGE SCALE GENOMIC DNA]</scope>
    <source>
        <strain evidence="10 11">FSL R5-0378</strain>
    </source>
</reference>
<dbReference type="InterPro" id="IPR057336">
    <property type="entry name" value="GerAC_N"/>
</dbReference>
<dbReference type="Gene3D" id="3.30.300.210">
    <property type="entry name" value="Nutrient germinant receptor protein C, domain 3"/>
    <property type="match status" value="1"/>
</dbReference>
<dbReference type="Pfam" id="PF25198">
    <property type="entry name" value="Spore_GerAC_N"/>
    <property type="match status" value="1"/>
</dbReference>
<sequence>MELNERAFIKTMIVDKSEQGVELTLGFPLTNRLIPGMAVGSGQSQGKAYSYVSGSGEDLGQAFRNIQMNLSRRISFGQTRVIVLGRDMAEAGAEPVLEFVGRNAPIYLNTKLYVTTGTAKDLTSAAVVSERFPNDILTATSKFRTAIDTSIKDFMEANYYGGDKVVPLLRLKMRRIETEKEKEQPWIEKAGAAVFTQGKMVGTLNVQEMRGGLWILGQLTDAEITVTSPTDGKNVSFMIRNLHTNIKPKLGQGRTLIQIEADADASVISSDSNIHLYDPQMLKRVEKSLNGEVHQRITDAIQDQRDAIRCVSIWKLY</sequence>
<dbReference type="Proteomes" id="UP000187172">
    <property type="component" value="Unassembled WGS sequence"/>
</dbReference>
<dbReference type="InterPro" id="IPR046953">
    <property type="entry name" value="Spore_GerAC-like_C"/>
</dbReference>
<dbReference type="PANTHER" id="PTHR35789">
    <property type="entry name" value="SPORE GERMINATION PROTEIN B3"/>
    <property type="match status" value="1"/>
</dbReference>
<keyword evidence="7" id="KW-0449">Lipoprotein</keyword>
<evidence type="ECO:0000259" key="8">
    <source>
        <dbReference type="Pfam" id="PF05504"/>
    </source>
</evidence>
<evidence type="ECO:0000256" key="1">
    <source>
        <dbReference type="ARBA" id="ARBA00004635"/>
    </source>
</evidence>
<keyword evidence="11" id="KW-1185">Reference proteome</keyword>
<dbReference type="InterPro" id="IPR038501">
    <property type="entry name" value="Spore_GerAC_C_sf"/>
</dbReference>
<evidence type="ECO:0000256" key="7">
    <source>
        <dbReference type="ARBA" id="ARBA00023288"/>
    </source>
</evidence>
<dbReference type="GO" id="GO:0009847">
    <property type="term" value="P:spore germination"/>
    <property type="evidence" value="ECO:0007669"/>
    <property type="project" value="InterPro"/>
</dbReference>
<keyword evidence="4" id="KW-0732">Signal</keyword>
<protein>
    <submittedName>
        <fullName evidence="10">Uncharacterized protein</fullName>
    </submittedName>
</protein>
<evidence type="ECO:0000256" key="4">
    <source>
        <dbReference type="ARBA" id="ARBA00022729"/>
    </source>
</evidence>
<keyword evidence="6" id="KW-0564">Palmitate</keyword>
<evidence type="ECO:0000313" key="11">
    <source>
        <dbReference type="Proteomes" id="UP000187172"/>
    </source>
</evidence>
<dbReference type="STRING" id="297318.BK138_34310"/>
<proteinExistence type="inferred from homology"/>
<evidence type="ECO:0000256" key="3">
    <source>
        <dbReference type="ARBA" id="ARBA00022544"/>
    </source>
</evidence>
<accession>A0A1R1DYP6</accession>
<evidence type="ECO:0000313" key="10">
    <source>
        <dbReference type="EMBL" id="OMF44723.1"/>
    </source>
</evidence>
<dbReference type="GO" id="GO:0016020">
    <property type="term" value="C:membrane"/>
    <property type="evidence" value="ECO:0007669"/>
    <property type="project" value="UniProtKB-SubCell"/>
</dbReference>
<feature type="domain" description="Spore germination protein N-terminal" evidence="9">
    <location>
        <begin position="2"/>
        <end position="170"/>
    </location>
</feature>
<dbReference type="PANTHER" id="PTHR35789:SF1">
    <property type="entry name" value="SPORE GERMINATION PROTEIN B3"/>
    <property type="match status" value="1"/>
</dbReference>
<dbReference type="AlphaFoldDB" id="A0A1R1DYP6"/>
<keyword evidence="5" id="KW-0472">Membrane</keyword>
<dbReference type="EMBL" id="MRTP01000025">
    <property type="protein sequence ID" value="OMF44723.1"/>
    <property type="molecule type" value="Genomic_DNA"/>
</dbReference>
<dbReference type="Pfam" id="PF05504">
    <property type="entry name" value="Spore_GerAC"/>
    <property type="match status" value="1"/>
</dbReference>
<name>A0A1R1DYP6_9BACL</name>
<organism evidence="10 11">
    <name type="scientific">Paenibacillus rhizosphaerae</name>
    <dbReference type="NCBI Taxonomy" id="297318"/>
    <lineage>
        <taxon>Bacteria</taxon>
        <taxon>Bacillati</taxon>
        <taxon>Bacillota</taxon>
        <taxon>Bacilli</taxon>
        <taxon>Bacillales</taxon>
        <taxon>Paenibacillaceae</taxon>
        <taxon>Paenibacillus</taxon>
    </lineage>
</organism>
<comment type="subcellular location">
    <subcellularLocation>
        <location evidence="1">Membrane</location>
        <topology evidence="1">Lipid-anchor</topology>
    </subcellularLocation>
</comment>
<evidence type="ECO:0000256" key="6">
    <source>
        <dbReference type="ARBA" id="ARBA00023139"/>
    </source>
</evidence>
<evidence type="ECO:0000256" key="2">
    <source>
        <dbReference type="ARBA" id="ARBA00007886"/>
    </source>
</evidence>
<keyword evidence="3" id="KW-0309">Germination</keyword>
<dbReference type="InterPro" id="IPR008844">
    <property type="entry name" value="Spore_GerAC-like"/>
</dbReference>
<comment type="similarity">
    <text evidence="2">Belongs to the GerABKC lipoprotein family.</text>
</comment>
<evidence type="ECO:0000256" key="5">
    <source>
        <dbReference type="ARBA" id="ARBA00023136"/>
    </source>
</evidence>